<dbReference type="InParanoid" id="A0A1Q3DBB0"/>
<dbReference type="InterPro" id="IPR055298">
    <property type="entry name" value="AtLOH3-like"/>
</dbReference>
<comment type="caution">
    <text evidence="2">The sequence shown here is derived from an EMBL/GenBank/DDBJ whole genome shotgun (WGS) entry which is preliminary data.</text>
</comment>
<dbReference type="STRING" id="3775.A0A1Q3DBB0"/>
<evidence type="ECO:0000259" key="1">
    <source>
        <dbReference type="Pfam" id="PF05699"/>
    </source>
</evidence>
<name>A0A1Q3DBB0_CEPFO</name>
<keyword evidence="3" id="KW-1185">Reference proteome</keyword>
<proteinExistence type="predicted"/>
<accession>A0A1Q3DBB0</accession>
<dbReference type="GO" id="GO:0046983">
    <property type="term" value="F:protein dimerization activity"/>
    <property type="evidence" value="ECO:0007669"/>
    <property type="project" value="InterPro"/>
</dbReference>
<organism evidence="2 3">
    <name type="scientific">Cephalotus follicularis</name>
    <name type="common">Albany pitcher plant</name>
    <dbReference type="NCBI Taxonomy" id="3775"/>
    <lineage>
        <taxon>Eukaryota</taxon>
        <taxon>Viridiplantae</taxon>
        <taxon>Streptophyta</taxon>
        <taxon>Embryophyta</taxon>
        <taxon>Tracheophyta</taxon>
        <taxon>Spermatophyta</taxon>
        <taxon>Magnoliopsida</taxon>
        <taxon>eudicotyledons</taxon>
        <taxon>Gunneridae</taxon>
        <taxon>Pentapetalae</taxon>
        <taxon>rosids</taxon>
        <taxon>fabids</taxon>
        <taxon>Oxalidales</taxon>
        <taxon>Cephalotaceae</taxon>
        <taxon>Cephalotus</taxon>
    </lineage>
</organism>
<dbReference type="PANTHER" id="PTHR11697">
    <property type="entry name" value="GENERAL TRANSCRIPTION FACTOR 2-RELATED ZINC FINGER PROTEIN"/>
    <property type="match status" value="1"/>
</dbReference>
<feature type="non-terminal residue" evidence="2">
    <location>
        <position position="208"/>
    </location>
</feature>
<dbReference type="SUPFAM" id="SSF53098">
    <property type="entry name" value="Ribonuclease H-like"/>
    <property type="match status" value="1"/>
</dbReference>
<feature type="domain" description="HAT C-terminal dimerisation" evidence="1">
    <location>
        <begin position="148"/>
        <end position="207"/>
    </location>
</feature>
<dbReference type="EMBL" id="BDDD01005719">
    <property type="protein sequence ID" value="GAV89742.1"/>
    <property type="molecule type" value="Genomic_DNA"/>
</dbReference>
<dbReference type="Proteomes" id="UP000187406">
    <property type="component" value="Unassembled WGS sequence"/>
</dbReference>
<evidence type="ECO:0000313" key="2">
    <source>
        <dbReference type="EMBL" id="GAV89742.1"/>
    </source>
</evidence>
<protein>
    <submittedName>
        <fullName evidence="2">Dimer_Tnp_hAT domain-containing protein</fullName>
    </submittedName>
</protein>
<dbReference type="InterPro" id="IPR012337">
    <property type="entry name" value="RNaseH-like_sf"/>
</dbReference>
<feature type="non-terminal residue" evidence="2">
    <location>
        <position position="1"/>
    </location>
</feature>
<evidence type="ECO:0000313" key="3">
    <source>
        <dbReference type="Proteomes" id="UP000187406"/>
    </source>
</evidence>
<dbReference type="Pfam" id="PF05699">
    <property type="entry name" value="Dimer_Tnp_hAT"/>
    <property type="match status" value="1"/>
</dbReference>
<reference evidence="3" key="1">
    <citation type="submission" date="2016-04" db="EMBL/GenBank/DDBJ databases">
        <title>Cephalotus genome sequencing.</title>
        <authorList>
            <person name="Fukushima K."/>
            <person name="Hasebe M."/>
            <person name="Fang X."/>
        </authorList>
    </citation>
    <scope>NUCLEOTIDE SEQUENCE [LARGE SCALE GENOMIC DNA]</scope>
    <source>
        <strain evidence="3">cv. St1</strain>
    </source>
</reference>
<gene>
    <name evidence="2" type="ORF">CFOL_v3_33155</name>
</gene>
<dbReference type="OrthoDB" id="118159at2759"/>
<dbReference type="InterPro" id="IPR008906">
    <property type="entry name" value="HATC_C_dom"/>
</dbReference>
<dbReference type="PANTHER" id="PTHR11697:SF230">
    <property type="entry name" value="ZINC FINGER, MYM DOMAIN CONTAINING 1"/>
    <property type="match status" value="1"/>
</dbReference>
<sequence>EIEHLISIGELDTGSGVNQIGTLRAGDTRWSSHFRSVSSLLRLYNPNCLVDVFFATIDSQLQYLNIRFNEDAVELIILSSSLNPMDSYKSFYCGICNLVDKFYPLDFTEQEKFLLKCQLHYQFDVILHPDLQNPSTVAEFCQKLMETRKSEIYYLIDRLLRLVLTLPVSAATTERAFYAMKNIKTRLRSKMDDDFLTNCLVVYIEQAI</sequence>
<dbReference type="AlphaFoldDB" id="A0A1Q3DBB0"/>